<dbReference type="GeneID" id="86941572"/>
<comment type="caution">
    <text evidence="2">The sequence shown here is derived from an EMBL/GenBank/DDBJ whole genome shotgun (WGS) entry which is preliminary data.</text>
</comment>
<dbReference type="RefSeq" id="WP_009533670.1">
    <property type="nucleotide sequence ID" value="NZ_JH590864.1"/>
</dbReference>
<reference evidence="2 3" key="1">
    <citation type="submission" date="2011-10" db="EMBL/GenBank/DDBJ databases">
        <title>The Genome Sequence of Lachnospiraceae bacterium ACC2.</title>
        <authorList>
            <consortium name="The Broad Institute Genome Sequencing Platform"/>
            <person name="Earl A."/>
            <person name="Ward D."/>
            <person name="Feldgarden M."/>
            <person name="Gevers D."/>
            <person name="Sizova M."/>
            <person name="Hazen A."/>
            <person name="Epstein S."/>
            <person name="Young S.K."/>
            <person name="Zeng Q."/>
            <person name="Gargeya S."/>
            <person name="Fitzgerald M."/>
            <person name="Haas B."/>
            <person name="Abouelleil A."/>
            <person name="Alvarado L."/>
            <person name="Arachchi H.M."/>
            <person name="Berlin A."/>
            <person name="Brown A."/>
            <person name="Chapman S.B."/>
            <person name="Chen Z."/>
            <person name="Dunbar C."/>
            <person name="Freedman E."/>
            <person name="Gearin G."/>
            <person name="Goldberg J."/>
            <person name="Griggs A."/>
            <person name="Gujja S."/>
            <person name="Heiman D."/>
            <person name="Howarth C."/>
            <person name="Larson L."/>
            <person name="Lui A."/>
            <person name="MacDonald P.J.P."/>
            <person name="Montmayeur A."/>
            <person name="Murphy C."/>
            <person name="Neiman D."/>
            <person name="Pearson M."/>
            <person name="Priest M."/>
            <person name="Roberts A."/>
            <person name="Saif S."/>
            <person name="Shea T."/>
            <person name="Shenoy N."/>
            <person name="Sisk P."/>
            <person name="Stolte C."/>
            <person name="Sykes S."/>
            <person name="Wortman J."/>
            <person name="Nusbaum C."/>
            <person name="Birren B."/>
        </authorList>
    </citation>
    <scope>NUCLEOTIDE SEQUENCE [LARGE SCALE GENOMIC DNA]</scope>
    <source>
        <strain evidence="2 3">ACC2</strain>
    </source>
</reference>
<proteinExistence type="predicted"/>
<keyword evidence="3" id="KW-1185">Reference proteome</keyword>
<protein>
    <submittedName>
        <fullName evidence="2">Uncharacterized protein</fullName>
    </submittedName>
</protein>
<keyword evidence="1" id="KW-0812">Transmembrane</keyword>
<evidence type="ECO:0000256" key="1">
    <source>
        <dbReference type="SAM" id="Phobius"/>
    </source>
</evidence>
<accession>A0AA36Y3U3</accession>
<gene>
    <name evidence="2" type="ORF">HMPREF9623_01852</name>
</gene>
<dbReference type="EMBL" id="AGEL01000014">
    <property type="protein sequence ID" value="EHO15941.1"/>
    <property type="molecule type" value="Genomic_DNA"/>
</dbReference>
<keyword evidence="1" id="KW-0472">Membrane</keyword>
<organism evidence="2 3">
    <name type="scientific">Stomatobaculum longum</name>
    <dbReference type="NCBI Taxonomy" id="796942"/>
    <lineage>
        <taxon>Bacteria</taxon>
        <taxon>Bacillati</taxon>
        <taxon>Bacillota</taxon>
        <taxon>Clostridia</taxon>
        <taxon>Lachnospirales</taxon>
        <taxon>Lachnospiraceae</taxon>
        <taxon>Stomatobaculum</taxon>
    </lineage>
</organism>
<evidence type="ECO:0000313" key="2">
    <source>
        <dbReference type="EMBL" id="EHO15941.1"/>
    </source>
</evidence>
<name>A0AA36Y3U3_9FIRM</name>
<keyword evidence="1" id="KW-1133">Transmembrane helix</keyword>
<sequence>MIDTKLIVAIVVGVWALLFVVMMSIQKKRKSKATDYRASNADKALLHLYGKKFSIDGRDLSLFETVSGENLEKIVALPEGPHRIAGVYQSTEVSALGQNINLESEKVEFDAELEKGHSYSVAMYAYSPEERREYYKGDVPRDVLSIPLTLVKGSENVKAYIIVYQEN</sequence>
<feature type="transmembrane region" description="Helical" evidence="1">
    <location>
        <begin position="6"/>
        <end position="25"/>
    </location>
</feature>
<dbReference type="Proteomes" id="UP000018466">
    <property type="component" value="Unassembled WGS sequence"/>
</dbReference>
<dbReference type="AlphaFoldDB" id="A0AA36Y3U3"/>
<evidence type="ECO:0000313" key="3">
    <source>
        <dbReference type="Proteomes" id="UP000018466"/>
    </source>
</evidence>